<keyword evidence="1 3" id="KW-0285">Flavoprotein</keyword>
<evidence type="ECO:0000259" key="4">
    <source>
        <dbReference type="Pfam" id="PF03441"/>
    </source>
</evidence>
<dbReference type="Proteomes" id="UP000184391">
    <property type="component" value="Unassembled WGS sequence"/>
</dbReference>
<dbReference type="AlphaFoldDB" id="A0A1M7SMF4"/>
<dbReference type="SUPFAM" id="SSF48173">
    <property type="entry name" value="Cryptochrome/photolyase FAD-binding domain"/>
    <property type="match status" value="1"/>
</dbReference>
<feature type="binding site" evidence="3">
    <location>
        <begin position="205"/>
        <end position="207"/>
    </location>
    <ligand>
        <name>FAD</name>
        <dbReference type="ChEBI" id="CHEBI:57692"/>
    </ligand>
</feature>
<dbReference type="GO" id="GO:0009416">
    <property type="term" value="P:response to light stimulus"/>
    <property type="evidence" value="ECO:0007669"/>
    <property type="project" value="TreeGrafter"/>
</dbReference>
<feature type="binding site" evidence="3">
    <location>
        <position position="50"/>
    </location>
    <ligand>
        <name>FAD</name>
        <dbReference type="ChEBI" id="CHEBI:57692"/>
    </ligand>
</feature>
<keyword evidence="2 3" id="KW-0274">FAD</keyword>
<sequence>MFRGRALLAPKPNPELCPGGRVPCAMDWTPTRARGHARLAEFLPAAGSTYAEQRNHDDGPATEGPSNVSMLSPWLHAGLLSEAEVLDTVLAQHSPRAAEKFVAEVFWRIYFKGYLEQRPSIWSGYCEGRDAALAAVERNAGTPMAYAEATEGRTGIAAFDVWVRELVETGYLHNHARMWFASIWIFTLRLDWQLGADFFLRHLIDGDAASNTLSWRWVAGLHTKGKHYLAREDNIARYTSGRERGPLAAAGLARKAEPLHEPADYPRNLPDLPRAITAADLKQPFALLLHDEAAHHAPLALPERPALVIAASRAHARSPGDVGAPAAGFTSGAIAAGMAEAAAEFGCPAVEWRAGEALEPLLAEAGIDRIALPYLPTGWTRDALSPGLGALTEQHRIITLLNDLNRATWPFAKAGFFGVAKQIDALLGECGIGGG</sequence>
<name>A0A1M7SMF4_9SPHN</name>
<dbReference type="Gene3D" id="1.25.40.80">
    <property type="match status" value="1"/>
</dbReference>
<feature type="domain" description="Cryptochrome/DNA photolyase FAD-binding" evidence="4">
    <location>
        <begin position="101"/>
        <end position="228"/>
    </location>
</feature>
<dbReference type="Gene3D" id="1.10.579.10">
    <property type="entry name" value="DNA Cyclobutane Dipyrimidine Photolyase, subunit A, domain 3"/>
    <property type="match status" value="1"/>
</dbReference>
<feature type="binding site" evidence="3">
    <location>
        <begin position="104"/>
        <end position="111"/>
    </location>
    <ligand>
        <name>FAD</name>
        <dbReference type="ChEBI" id="CHEBI:57692"/>
    </ligand>
</feature>
<evidence type="ECO:0000313" key="6">
    <source>
        <dbReference type="Proteomes" id="UP000184391"/>
    </source>
</evidence>
<accession>A0A1M7SMF4</accession>
<dbReference type="PANTHER" id="PTHR11455:SF9">
    <property type="entry name" value="CRYPTOCHROME CIRCADIAN CLOCK 5 ISOFORM X1"/>
    <property type="match status" value="1"/>
</dbReference>
<dbReference type="InterPro" id="IPR036134">
    <property type="entry name" value="Crypto/Photolyase_FAD-like_sf"/>
</dbReference>
<reference evidence="6" key="1">
    <citation type="submission" date="2016-12" db="EMBL/GenBank/DDBJ databases">
        <authorList>
            <person name="Varghese N."/>
            <person name="Submissions S."/>
        </authorList>
    </citation>
    <scope>NUCLEOTIDE SEQUENCE [LARGE SCALE GENOMIC DNA]</scope>
    <source>
        <strain evidence="6">DSM 11032</strain>
    </source>
</reference>
<evidence type="ECO:0000313" key="5">
    <source>
        <dbReference type="EMBL" id="SHN59650.1"/>
    </source>
</evidence>
<proteinExistence type="predicted"/>
<organism evidence="5 6">
    <name type="scientific">Erythrobacter sanguineus</name>
    <dbReference type="NCBI Taxonomy" id="198312"/>
    <lineage>
        <taxon>Bacteria</taxon>
        <taxon>Pseudomonadati</taxon>
        <taxon>Pseudomonadota</taxon>
        <taxon>Alphaproteobacteria</taxon>
        <taxon>Sphingomonadales</taxon>
        <taxon>Erythrobacteraceae</taxon>
        <taxon>Erythrobacter/Porphyrobacter group</taxon>
        <taxon>Erythrobacter</taxon>
    </lineage>
</organism>
<dbReference type="Pfam" id="PF03441">
    <property type="entry name" value="FAD_binding_7"/>
    <property type="match status" value="1"/>
</dbReference>
<gene>
    <name evidence="5" type="ORF">SAMN02745193_01998</name>
</gene>
<feature type="binding site" evidence="3">
    <location>
        <position position="101"/>
    </location>
    <ligand>
        <name>FAD</name>
        <dbReference type="ChEBI" id="CHEBI:57692"/>
    </ligand>
</feature>
<evidence type="ECO:0000256" key="3">
    <source>
        <dbReference type="PIRSR" id="PIRSR602081-1"/>
    </source>
</evidence>
<comment type="cofactor">
    <cofactor evidence="3">
        <name>FAD</name>
        <dbReference type="ChEBI" id="CHEBI:57692"/>
    </cofactor>
    <text evidence="3">Binds 1 FAD per subunit.</text>
</comment>
<protein>
    <submittedName>
        <fullName evidence="5">Deoxyribodipyrimidine photo-lyase family protein (Cryptochrome)</fullName>
    </submittedName>
</protein>
<dbReference type="InterPro" id="IPR002081">
    <property type="entry name" value="Cryptochrome/DNA_photolyase_1"/>
</dbReference>
<dbReference type="GO" id="GO:0003904">
    <property type="term" value="F:deoxyribodipyrimidine photo-lyase activity"/>
    <property type="evidence" value="ECO:0007669"/>
    <property type="project" value="TreeGrafter"/>
</dbReference>
<dbReference type="GO" id="GO:0071949">
    <property type="term" value="F:FAD binding"/>
    <property type="evidence" value="ECO:0007669"/>
    <property type="project" value="TreeGrafter"/>
</dbReference>
<dbReference type="PANTHER" id="PTHR11455">
    <property type="entry name" value="CRYPTOCHROME"/>
    <property type="match status" value="1"/>
</dbReference>
<keyword evidence="6" id="KW-1185">Reference proteome</keyword>
<dbReference type="InterPro" id="IPR005101">
    <property type="entry name" value="Cryptochr/Photolyase_FAD-bd"/>
</dbReference>
<evidence type="ECO:0000256" key="2">
    <source>
        <dbReference type="ARBA" id="ARBA00022827"/>
    </source>
</evidence>
<dbReference type="STRING" id="198312.SAMN02745193_01998"/>
<dbReference type="EMBL" id="FRDF01000011">
    <property type="protein sequence ID" value="SHN59650.1"/>
    <property type="molecule type" value="Genomic_DNA"/>
</dbReference>
<keyword evidence="5" id="KW-0456">Lyase</keyword>
<dbReference type="GO" id="GO:0003677">
    <property type="term" value="F:DNA binding"/>
    <property type="evidence" value="ECO:0007669"/>
    <property type="project" value="TreeGrafter"/>
</dbReference>
<feature type="binding site" evidence="3">
    <location>
        <begin position="62"/>
        <end position="72"/>
    </location>
    <ligand>
        <name>FAD</name>
        <dbReference type="ChEBI" id="CHEBI:57692"/>
    </ligand>
</feature>
<evidence type="ECO:0000256" key="1">
    <source>
        <dbReference type="ARBA" id="ARBA00022630"/>
    </source>
</evidence>